<reference evidence="9 10" key="1">
    <citation type="submission" date="2018-02" db="EMBL/GenBank/DDBJ databases">
        <title>novel marine gammaproteobacteria from coastal saline agro ecosystem.</title>
        <authorList>
            <person name="Krishnan R."/>
            <person name="Ramesh Kumar N."/>
        </authorList>
    </citation>
    <scope>NUCLEOTIDE SEQUENCE [LARGE SCALE GENOMIC DNA]</scope>
    <source>
        <strain evidence="9 10">228</strain>
    </source>
</reference>
<evidence type="ECO:0000256" key="1">
    <source>
        <dbReference type="ARBA" id="ARBA00022475"/>
    </source>
</evidence>
<dbReference type="OrthoDB" id="9342590at2"/>
<evidence type="ECO:0000313" key="9">
    <source>
        <dbReference type="EMBL" id="PPC78400.1"/>
    </source>
</evidence>
<comment type="similarity">
    <text evidence="6 7">Belongs to the FliO/MopB family.</text>
</comment>
<dbReference type="EMBL" id="PRLP01000015">
    <property type="protein sequence ID" value="PPC78400.1"/>
    <property type="molecule type" value="Genomic_DNA"/>
</dbReference>
<comment type="caution">
    <text evidence="9">The sequence shown here is derived from an EMBL/GenBank/DDBJ whole genome shotgun (WGS) entry which is preliminary data.</text>
</comment>
<feature type="transmembrane region" description="Helical" evidence="7">
    <location>
        <begin position="35"/>
        <end position="57"/>
    </location>
</feature>
<dbReference type="InterPro" id="IPR052205">
    <property type="entry name" value="FliO/MopB"/>
</dbReference>
<keyword evidence="1 7" id="KW-1003">Cell membrane</keyword>
<evidence type="ECO:0000313" key="10">
    <source>
        <dbReference type="Proteomes" id="UP000238196"/>
    </source>
</evidence>
<gene>
    <name evidence="9" type="primary">fliO</name>
    <name evidence="9" type="ORF">C4K68_04925</name>
</gene>
<evidence type="ECO:0000256" key="4">
    <source>
        <dbReference type="ARBA" id="ARBA00023136"/>
    </source>
</evidence>
<feature type="signal peptide" evidence="8">
    <location>
        <begin position="1"/>
        <end position="19"/>
    </location>
</feature>
<dbReference type="PANTHER" id="PTHR38766">
    <property type="entry name" value="FLAGELLAR PROTEIN FLIO"/>
    <property type="match status" value="1"/>
</dbReference>
<dbReference type="InterPro" id="IPR022781">
    <property type="entry name" value="Flagellar_biosynth_FliO"/>
</dbReference>
<dbReference type="PANTHER" id="PTHR38766:SF1">
    <property type="entry name" value="FLAGELLAR PROTEIN FLIO"/>
    <property type="match status" value="1"/>
</dbReference>
<dbReference type="Proteomes" id="UP000238196">
    <property type="component" value="Unassembled WGS sequence"/>
</dbReference>
<evidence type="ECO:0000256" key="8">
    <source>
        <dbReference type="SAM" id="SignalP"/>
    </source>
</evidence>
<evidence type="ECO:0000256" key="3">
    <source>
        <dbReference type="ARBA" id="ARBA00022989"/>
    </source>
</evidence>
<evidence type="ECO:0000256" key="6">
    <source>
        <dbReference type="ARBA" id="ARBA00037937"/>
    </source>
</evidence>
<dbReference type="AlphaFoldDB" id="A0A2S5KUG1"/>
<proteinExistence type="inferred from homology"/>
<feature type="chain" id="PRO_5015615573" description="Flagellar protein" evidence="8">
    <location>
        <begin position="20"/>
        <end position="137"/>
    </location>
</feature>
<keyword evidence="5 7" id="KW-0975">Bacterial flagellum</keyword>
<keyword evidence="4 7" id="KW-0472">Membrane</keyword>
<keyword evidence="3 7" id="KW-1133">Transmembrane helix</keyword>
<name>A0A2S5KUG1_9PROT</name>
<sequence length="137" mass="15327">MNRFITVFLLLASINSARAAETQVPLSNVDFSPSASALNVVTGLVVVLLCMWGVVWLMRRWQNGGLTGRKDWRVIAALHLGQKERLLLVQVGDEQFLLGVTANGINQLARYAEPVLKEDMFANKLSQALTKYQKERK</sequence>
<protein>
    <recommendedName>
        <fullName evidence="7">Flagellar protein</fullName>
    </recommendedName>
</protein>
<keyword evidence="8" id="KW-0732">Signal</keyword>
<dbReference type="GO" id="GO:0005886">
    <property type="term" value="C:plasma membrane"/>
    <property type="evidence" value="ECO:0007669"/>
    <property type="project" value="UniProtKB-SubCell"/>
</dbReference>
<dbReference type="GO" id="GO:0044781">
    <property type="term" value="P:bacterial-type flagellum organization"/>
    <property type="evidence" value="ECO:0007669"/>
    <property type="project" value="UniProtKB-UniRule"/>
</dbReference>
<evidence type="ECO:0000256" key="7">
    <source>
        <dbReference type="RuleBase" id="RU362064"/>
    </source>
</evidence>
<dbReference type="Pfam" id="PF04347">
    <property type="entry name" value="FliO"/>
    <property type="match status" value="1"/>
</dbReference>
<evidence type="ECO:0000256" key="5">
    <source>
        <dbReference type="ARBA" id="ARBA00023143"/>
    </source>
</evidence>
<accession>A0A2S5KUG1</accession>
<dbReference type="NCBIfam" id="TIGR03500">
    <property type="entry name" value="FliO_TIGR"/>
    <property type="match status" value="1"/>
</dbReference>
<dbReference type="GO" id="GO:0009425">
    <property type="term" value="C:bacterial-type flagellum basal body"/>
    <property type="evidence" value="ECO:0007669"/>
    <property type="project" value="UniProtKB-SubCell"/>
</dbReference>
<evidence type="ECO:0000256" key="2">
    <source>
        <dbReference type="ARBA" id="ARBA00022692"/>
    </source>
</evidence>
<comment type="subcellular location">
    <subcellularLocation>
        <location evidence="7">Cell membrane</location>
    </subcellularLocation>
    <subcellularLocation>
        <location evidence="7">Bacterial flagellum basal body</location>
    </subcellularLocation>
</comment>
<keyword evidence="9" id="KW-0969">Cilium</keyword>
<keyword evidence="2 7" id="KW-0812">Transmembrane</keyword>
<organism evidence="9 10">
    <name type="scientific">Proteobacteria bacterium 228</name>
    <dbReference type="NCBI Taxonomy" id="2083153"/>
    <lineage>
        <taxon>Bacteria</taxon>
        <taxon>Pseudomonadati</taxon>
        <taxon>Pseudomonadota</taxon>
    </lineage>
</organism>
<keyword evidence="9" id="KW-0966">Cell projection</keyword>
<keyword evidence="9" id="KW-0282">Flagellum</keyword>